<gene>
    <name evidence="1" type="ORF">L6164_000241</name>
</gene>
<organism evidence="1 2">
    <name type="scientific">Bauhinia variegata</name>
    <name type="common">Purple orchid tree</name>
    <name type="synonym">Phanera variegata</name>
    <dbReference type="NCBI Taxonomy" id="167791"/>
    <lineage>
        <taxon>Eukaryota</taxon>
        <taxon>Viridiplantae</taxon>
        <taxon>Streptophyta</taxon>
        <taxon>Embryophyta</taxon>
        <taxon>Tracheophyta</taxon>
        <taxon>Spermatophyta</taxon>
        <taxon>Magnoliopsida</taxon>
        <taxon>eudicotyledons</taxon>
        <taxon>Gunneridae</taxon>
        <taxon>Pentapetalae</taxon>
        <taxon>rosids</taxon>
        <taxon>fabids</taxon>
        <taxon>Fabales</taxon>
        <taxon>Fabaceae</taxon>
        <taxon>Cercidoideae</taxon>
        <taxon>Cercideae</taxon>
        <taxon>Bauhiniinae</taxon>
        <taxon>Bauhinia</taxon>
    </lineage>
</organism>
<proteinExistence type="predicted"/>
<reference evidence="1 2" key="1">
    <citation type="journal article" date="2022" name="DNA Res.">
        <title>Chromosomal-level genome assembly of the orchid tree Bauhinia variegata (Leguminosae; Cercidoideae) supports the allotetraploid origin hypothesis of Bauhinia.</title>
        <authorList>
            <person name="Zhong Y."/>
            <person name="Chen Y."/>
            <person name="Zheng D."/>
            <person name="Pang J."/>
            <person name="Liu Y."/>
            <person name="Luo S."/>
            <person name="Meng S."/>
            <person name="Qian L."/>
            <person name="Wei D."/>
            <person name="Dai S."/>
            <person name="Zhou R."/>
        </authorList>
    </citation>
    <scope>NUCLEOTIDE SEQUENCE [LARGE SCALE GENOMIC DNA]</scope>
    <source>
        <strain evidence="1">BV-YZ2020</strain>
    </source>
</reference>
<comment type="caution">
    <text evidence="1">The sequence shown here is derived from an EMBL/GenBank/DDBJ whole genome shotgun (WGS) entry which is preliminary data.</text>
</comment>
<dbReference type="EMBL" id="CM039426">
    <property type="protein sequence ID" value="KAI4356200.1"/>
    <property type="molecule type" value="Genomic_DNA"/>
</dbReference>
<dbReference type="Proteomes" id="UP000828941">
    <property type="component" value="Chromosome 1"/>
</dbReference>
<protein>
    <submittedName>
        <fullName evidence="1">Uncharacterized protein</fullName>
    </submittedName>
</protein>
<accession>A0ACB9Q5F0</accession>
<evidence type="ECO:0000313" key="2">
    <source>
        <dbReference type="Proteomes" id="UP000828941"/>
    </source>
</evidence>
<sequence length="278" mass="30672">MRFVKIQQHINASANTQEVVDLLLSEAAVTKGVMEVNSKNESGLMPRDILLQFQSEAGDLEIETTLLNAGAMRSKDMSSSVEPPRISSRTEELEDFFKYKSGRDKPSDVRTALLTVAALILAATYQAALSPPSGLWQDDGSTSTTQKNVGKSILASPPSSLLQENIIDTHKAGTSILASRKPILFILFVFGNSIGFYTASYTLFVLTPGFPLQLELQVSMFALGTTYVSAMYGILPGRKTTFAFVLFSMLLPISLPFILKRLRKMHYRKRHSSRNDNP</sequence>
<name>A0ACB9Q5F0_BAUVA</name>
<keyword evidence="2" id="KW-1185">Reference proteome</keyword>
<evidence type="ECO:0000313" key="1">
    <source>
        <dbReference type="EMBL" id="KAI4356200.1"/>
    </source>
</evidence>